<name>A0A5B0X669_9GAMM</name>
<comment type="caution">
    <text evidence="2">The sequence shown here is derived from an EMBL/GenBank/DDBJ whole genome shotgun (WGS) entry which is preliminary data.</text>
</comment>
<proteinExistence type="predicted"/>
<dbReference type="Pfam" id="PF14316">
    <property type="entry name" value="DUF4381"/>
    <property type="match status" value="1"/>
</dbReference>
<sequence length="159" mass="17936">MTPTDPLAQLNPLREAQPIGWWPPAPGWWLAAVLLLLAACWALWWLWRRHRRNAYRRQGLAQLAAITGEWQAHGDSAATLADTNALLKAVALQAYPAREVAAATGAAWCELLNRGMDNRHQFSAATLQAQYHPQADASDVDAHLQRARYWIRHHRGQHD</sequence>
<keyword evidence="1" id="KW-0812">Transmembrane</keyword>
<dbReference type="AlphaFoldDB" id="A0A5B0X669"/>
<keyword evidence="3" id="KW-1185">Reference proteome</keyword>
<evidence type="ECO:0000256" key="1">
    <source>
        <dbReference type="SAM" id="Phobius"/>
    </source>
</evidence>
<organism evidence="2 3">
    <name type="scientific">Pseudohalioglobus sediminis</name>
    <dbReference type="NCBI Taxonomy" id="2606449"/>
    <lineage>
        <taxon>Bacteria</taxon>
        <taxon>Pseudomonadati</taxon>
        <taxon>Pseudomonadota</taxon>
        <taxon>Gammaproteobacteria</taxon>
        <taxon>Cellvibrionales</taxon>
        <taxon>Halieaceae</taxon>
        <taxon>Pseudohalioglobus</taxon>
    </lineage>
</organism>
<accession>A0A5B0X669</accession>
<protein>
    <submittedName>
        <fullName evidence="2">DUF4381 domain-containing protein</fullName>
    </submittedName>
</protein>
<dbReference type="EMBL" id="VTUX01000001">
    <property type="protein sequence ID" value="KAA1194058.1"/>
    <property type="molecule type" value="Genomic_DNA"/>
</dbReference>
<evidence type="ECO:0000313" key="3">
    <source>
        <dbReference type="Proteomes" id="UP000323708"/>
    </source>
</evidence>
<dbReference type="InterPro" id="IPR025489">
    <property type="entry name" value="DUF4381"/>
</dbReference>
<feature type="transmembrane region" description="Helical" evidence="1">
    <location>
        <begin position="28"/>
        <end position="47"/>
    </location>
</feature>
<dbReference type="RefSeq" id="WP_149609527.1">
    <property type="nucleotide sequence ID" value="NZ_VTUX01000001.1"/>
</dbReference>
<keyword evidence="1" id="KW-1133">Transmembrane helix</keyword>
<evidence type="ECO:0000313" key="2">
    <source>
        <dbReference type="EMBL" id="KAA1194058.1"/>
    </source>
</evidence>
<reference evidence="2 3" key="1">
    <citation type="submission" date="2019-09" db="EMBL/GenBank/DDBJ databases">
        <authorList>
            <person name="Chen X.-Y."/>
        </authorList>
    </citation>
    <scope>NUCLEOTIDE SEQUENCE [LARGE SCALE GENOMIC DNA]</scope>
    <source>
        <strain evidence="2 3">NY5</strain>
    </source>
</reference>
<keyword evidence="1" id="KW-0472">Membrane</keyword>
<dbReference type="Proteomes" id="UP000323708">
    <property type="component" value="Unassembled WGS sequence"/>
</dbReference>
<gene>
    <name evidence="2" type="ORF">F0M18_01015</name>
</gene>